<feature type="transmembrane region" description="Helical" evidence="7">
    <location>
        <begin position="468"/>
        <end position="487"/>
    </location>
</feature>
<comment type="caution">
    <text evidence="9">The sequence shown here is derived from an EMBL/GenBank/DDBJ whole genome shotgun (WGS) entry which is preliminary data.</text>
</comment>
<feature type="transmembrane region" description="Helical" evidence="7">
    <location>
        <begin position="580"/>
        <end position="602"/>
    </location>
</feature>
<dbReference type="AlphaFoldDB" id="A0A811K6S8"/>
<organism evidence="9 10">
    <name type="scientific">Bursaphelenchus okinawaensis</name>
    <dbReference type="NCBI Taxonomy" id="465554"/>
    <lineage>
        <taxon>Eukaryota</taxon>
        <taxon>Metazoa</taxon>
        <taxon>Ecdysozoa</taxon>
        <taxon>Nematoda</taxon>
        <taxon>Chromadorea</taxon>
        <taxon>Rhabditida</taxon>
        <taxon>Tylenchina</taxon>
        <taxon>Tylenchomorpha</taxon>
        <taxon>Aphelenchoidea</taxon>
        <taxon>Aphelenchoididae</taxon>
        <taxon>Bursaphelenchus</taxon>
    </lineage>
</organism>
<dbReference type="GO" id="GO:0140359">
    <property type="term" value="F:ABC-type transporter activity"/>
    <property type="evidence" value="ECO:0007669"/>
    <property type="project" value="InterPro"/>
</dbReference>
<comment type="subcellular location">
    <subcellularLocation>
        <location evidence="1">Membrane</location>
        <topology evidence="1">Multi-pass membrane protein</topology>
    </subcellularLocation>
</comment>
<feature type="compositionally biased region" description="Basic and acidic residues" evidence="6">
    <location>
        <begin position="778"/>
        <end position="787"/>
    </location>
</feature>
<dbReference type="PANTHER" id="PTHR48041:SF89">
    <property type="entry name" value="FI03229P"/>
    <property type="match status" value="1"/>
</dbReference>
<feature type="transmembrane region" description="Helical" evidence="7">
    <location>
        <begin position="540"/>
        <end position="559"/>
    </location>
</feature>
<protein>
    <recommendedName>
        <fullName evidence="8">ABC-2 type transporter transmembrane domain-containing protein</fullName>
    </recommendedName>
</protein>
<evidence type="ECO:0000313" key="10">
    <source>
        <dbReference type="Proteomes" id="UP000614601"/>
    </source>
</evidence>
<dbReference type="EMBL" id="CAJFCW020000002">
    <property type="protein sequence ID" value="CAG9092607.1"/>
    <property type="molecule type" value="Genomic_DNA"/>
</dbReference>
<evidence type="ECO:0000259" key="8">
    <source>
        <dbReference type="Pfam" id="PF01061"/>
    </source>
</evidence>
<evidence type="ECO:0000256" key="1">
    <source>
        <dbReference type="ARBA" id="ARBA00004141"/>
    </source>
</evidence>
<keyword evidence="5 7" id="KW-0472">Membrane</keyword>
<dbReference type="Gene3D" id="3.40.50.300">
    <property type="entry name" value="P-loop containing nucleotide triphosphate hydrolases"/>
    <property type="match status" value="1"/>
</dbReference>
<proteinExistence type="predicted"/>
<sequence length="953" mass="108530">MERGFETNIRRLQRTTFHEEDLSSTGYVISEHMSSPEFELNHKPSPIRINSGYSSDTSDIEYLPDLNMHYAETEIHPTEDLIKAQDEGLFQSLRHQSHYFSNVDLFQQQDLDFNYLKYAKAGDIPTAPITSPHLRIMNLCFDLDSRSTFDKIMLRSAELQRVVSHITFELFAGDMMALLYTSESEIETFTRVLSQTNCPQGRTLGIFELNGHKLKPKQFGERVAHIMADNINSKLTLVEHLHNYSKLVKPATSSFKTEDMIEQLIQDLALVPFKGQLVENLGRNEISRLKIASAMLLDTDILICENVLKDMDLYDLAFVINFIRDWAQKKKKIVIIALNPPTVEILYMFGKVALMTCGRIVYMGESGGMCDYFESIGYASPPFKNPCDYYVDLVTHDVLNNESAKESMIRIRTLTEVWGHKMGSLNSPKNSIISPKMHHSDVVTKTLLVYKCLWQKALNHPISVCWEVIVNLLLSLFVGWLFFQIPLDRRSGINDRQGFLCTVMLLIQYPLSLISTRSLLQDYSSVEKDLLLCKYSRHNYLTSKLLFDFPFIVVSSVAYSMPMYTLVNQNPSVESDLSSLFSFSTVILVNMLLFRYLAWVFVFVSDKLMYNVLLHCTFFMTIVTFSGFTVHPEDQFLAILQFYNPVKLLASDLLRLSFLGKSNTSRMLSVIFESASKNNTQLVIDCHKKKVLATKLKQIPIYTVTQCLKTSGAEAFLFSGFSLYSNDARNLALDRSIMTKKKKEIEMDDLIPTKPTANITSSMRAEKVPEQFENTKSAPKESPEKGKAKAPPKKKSPPLVKLTPKNEVIEFPVNIVNTISQSSGTISYDSFKELKPEILESLKGTAQKTPQTEPPPIYGVDVQIKGTDAIPSVDMIDDVTFNRSIRQDNPLPGFEPFPIQIDHQGKRENQFAKEIVAEVMRSYIESGRDRLELVVNFSPGNNYPVLNMTFQRK</sequence>
<feature type="region of interest" description="Disordered" evidence="6">
    <location>
        <begin position="754"/>
        <end position="800"/>
    </location>
</feature>
<keyword evidence="4 7" id="KW-1133">Transmembrane helix</keyword>
<keyword evidence="2" id="KW-0813">Transport</keyword>
<dbReference type="InterPro" id="IPR050352">
    <property type="entry name" value="ABCG_transporters"/>
</dbReference>
<dbReference type="InterPro" id="IPR027417">
    <property type="entry name" value="P-loop_NTPase"/>
</dbReference>
<dbReference type="Pfam" id="PF01061">
    <property type="entry name" value="ABC2_membrane"/>
    <property type="match status" value="1"/>
</dbReference>
<name>A0A811K6S8_9BILA</name>
<feature type="transmembrane region" description="Helical" evidence="7">
    <location>
        <begin position="608"/>
        <end position="630"/>
    </location>
</feature>
<evidence type="ECO:0000256" key="6">
    <source>
        <dbReference type="SAM" id="MobiDB-lite"/>
    </source>
</evidence>
<evidence type="ECO:0000256" key="2">
    <source>
        <dbReference type="ARBA" id="ARBA00022448"/>
    </source>
</evidence>
<dbReference type="OrthoDB" id="66620at2759"/>
<keyword evidence="10" id="KW-1185">Reference proteome</keyword>
<dbReference type="PANTHER" id="PTHR48041">
    <property type="entry name" value="ABC TRANSPORTER G FAMILY MEMBER 28"/>
    <property type="match status" value="1"/>
</dbReference>
<evidence type="ECO:0000256" key="7">
    <source>
        <dbReference type="SAM" id="Phobius"/>
    </source>
</evidence>
<dbReference type="SUPFAM" id="SSF52540">
    <property type="entry name" value="P-loop containing nucleoside triphosphate hydrolases"/>
    <property type="match status" value="1"/>
</dbReference>
<keyword evidence="3 7" id="KW-0812">Transmembrane</keyword>
<dbReference type="Proteomes" id="UP000614601">
    <property type="component" value="Unassembled WGS sequence"/>
</dbReference>
<feature type="domain" description="ABC-2 type transporter transmembrane" evidence="8">
    <location>
        <begin position="453"/>
        <end position="647"/>
    </location>
</feature>
<evidence type="ECO:0000256" key="5">
    <source>
        <dbReference type="ARBA" id="ARBA00023136"/>
    </source>
</evidence>
<evidence type="ECO:0000256" key="4">
    <source>
        <dbReference type="ARBA" id="ARBA00022989"/>
    </source>
</evidence>
<reference evidence="9" key="1">
    <citation type="submission" date="2020-09" db="EMBL/GenBank/DDBJ databases">
        <authorList>
            <person name="Kikuchi T."/>
        </authorList>
    </citation>
    <scope>NUCLEOTIDE SEQUENCE</scope>
    <source>
        <strain evidence="9">SH1</strain>
    </source>
</reference>
<dbReference type="GO" id="GO:0005886">
    <property type="term" value="C:plasma membrane"/>
    <property type="evidence" value="ECO:0007669"/>
    <property type="project" value="TreeGrafter"/>
</dbReference>
<gene>
    <name evidence="9" type="ORF">BOKJ2_LOCUS3501</name>
</gene>
<evidence type="ECO:0000256" key="3">
    <source>
        <dbReference type="ARBA" id="ARBA00022692"/>
    </source>
</evidence>
<evidence type="ECO:0000313" key="9">
    <source>
        <dbReference type="EMBL" id="CAD5211052.1"/>
    </source>
</evidence>
<dbReference type="InterPro" id="IPR013525">
    <property type="entry name" value="ABC2_TM"/>
</dbReference>
<accession>A0A811K6S8</accession>
<dbReference type="Proteomes" id="UP000783686">
    <property type="component" value="Unassembled WGS sequence"/>
</dbReference>
<dbReference type="EMBL" id="CAJFDH010000002">
    <property type="protein sequence ID" value="CAD5211052.1"/>
    <property type="molecule type" value="Genomic_DNA"/>
</dbReference>